<accession>A0A0J7Y0X1</accession>
<dbReference type="InterPro" id="IPR044665">
    <property type="entry name" value="E_coli_cyclophilin_A-like"/>
</dbReference>
<keyword evidence="2" id="KW-0697">Rotamase</keyword>
<comment type="caution">
    <text evidence="6">The sequence shown here is derived from an EMBL/GenBank/DDBJ whole genome shotgun (WGS) entry which is preliminary data.</text>
</comment>
<evidence type="ECO:0000313" key="7">
    <source>
        <dbReference type="Proteomes" id="UP000052232"/>
    </source>
</evidence>
<name>A0A0J7Y0X1_9SPHN</name>
<dbReference type="SUPFAM" id="SSF50891">
    <property type="entry name" value="Cyclophilin-like"/>
    <property type="match status" value="1"/>
</dbReference>
<dbReference type="Gene3D" id="2.40.100.10">
    <property type="entry name" value="Cyclophilin-like"/>
    <property type="match status" value="1"/>
</dbReference>
<evidence type="ECO:0000256" key="3">
    <source>
        <dbReference type="ARBA" id="ARBA00023235"/>
    </source>
</evidence>
<dbReference type="Pfam" id="PF00160">
    <property type="entry name" value="Pro_isomerase"/>
    <property type="match status" value="1"/>
</dbReference>
<evidence type="ECO:0000259" key="5">
    <source>
        <dbReference type="PROSITE" id="PS50072"/>
    </source>
</evidence>
<dbReference type="InterPro" id="IPR029000">
    <property type="entry name" value="Cyclophilin-like_dom_sf"/>
</dbReference>
<feature type="chain" id="PRO_5005291902" description="peptidylprolyl isomerase" evidence="4">
    <location>
        <begin position="38"/>
        <end position="313"/>
    </location>
</feature>
<evidence type="ECO:0000256" key="1">
    <source>
        <dbReference type="ARBA" id="ARBA00013194"/>
    </source>
</evidence>
<keyword evidence="3 6" id="KW-0413">Isomerase</keyword>
<dbReference type="InterPro" id="IPR002130">
    <property type="entry name" value="Cyclophilin-type_PPIase_dom"/>
</dbReference>
<dbReference type="PATRIC" id="fig|1420583.3.peg.397"/>
<evidence type="ECO:0000313" key="6">
    <source>
        <dbReference type="EMBL" id="KMS57043.1"/>
    </source>
</evidence>
<dbReference type="GO" id="GO:0003755">
    <property type="term" value="F:peptidyl-prolyl cis-trans isomerase activity"/>
    <property type="evidence" value="ECO:0007669"/>
    <property type="project" value="UniProtKB-KW"/>
</dbReference>
<protein>
    <recommendedName>
        <fullName evidence="1">peptidylprolyl isomerase</fullName>
        <ecNumber evidence="1">5.2.1.8</ecNumber>
    </recommendedName>
</protein>
<dbReference type="EC" id="5.2.1.8" evidence="1"/>
<proteinExistence type="predicted"/>
<dbReference type="PROSITE" id="PS50072">
    <property type="entry name" value="CSA_PPIASE_2"/>
    <property type="match status" value="1"/>
</dbReference>
<dbReference type="Proteomes" id="UP000052232">
    <property type="component" value="Unassembled WGS sequence"/>
</dbReference>
<keyword evidence="4" id="KW-0732">Signal</keyword>
<evidence type="ECO:0000256" key="2">
    <source>
        <dbReference type="ARBA" id="ARBA00023110"/>
    </source>
</evidence>
<evidence type="ECO:0000256" key="4">
    <source>
        <dbReference type="SAM" id="SignalP"/>
    </source>
</evidence>
<organism evidence="6 7">
    <name type="scientific">Sphingobium cupriresistens LL01</name>
    <dbReference type="NCBI Taxonomy" id="1420583"/>
    <lineage>
        <taxon>Bacteria</taxon>
        <taxon>Pseudomonadati</taxon>
        <taxon>Pseudomonadota</taxon>
        <taxon>Alphaproteobacteria</taxon>
        <taxon>Sphingomonadales</taxon>
        <taxon>Sphingomonadaceae</taxon>
        <taxon>Sphingobium</taxon>
    </lineage>
</organism>
<dbReference type="PANTHER" id="PTHR43246">
    <property type="entry name" value="PEPTIDYL-PROLYL CIS-TRANS ISOMERASE CYP38, CHLOROPLASTIC"/>
    <property type="match status" value="1"/>
</dbReference>
<keyword evidence="7" id="KW-1185">Reference proteome</keyword>
<dbReference type="EMBL" id="JACT01000001">
    <property type="protein sequence ID" value="KMS57043.1"/>
    <property type="molecule type" value="Genomic_DNA"/>
</dbReference>
<gene>
    <name evidence="6" type="ORF">V473_01985</name>
</gene>
<feature type="signal peptide" evidence="4">
    <location>
        <begin position="1"/>
        <end position="37"/>
    </location>
</feature>
<feature type="domain" description="PPIase cyclophilin-type" evidence="5">
    <location>
        <begin position="74"/>
        <end position="258"/>
    </location>
</feature>
<reference evidence="6 7" key="1">
    <citation type="journal article" date="2015" name="G3 (Bethesda)">
        <title>Insights into Ongoing Evolution of the Hexachlorocyclohexane Catabolic Pathway from Comparative Genomics of Ten Sphingomonadaceae Strains.</title>
        <authorList>
            <person name="Pearce S.L."/>
            <person name="Oakeshott J.G."/>
            <person name="Pandey G."/>
        </authorList>
    </citation>
    <scope>NUCLEOTIDE SEQUENCE [LARGE SCALE GENOMIC DNA]</scope>
    <source>
        <strain evidence="6 7">LL01</strain>
    </source>
</reference>
<dbReference type="STRING" id="1420583.V473_01985"/>
<dbReference type="AlphaFoldDB" id="A0A0J7Y0X1"/>
<sequence length="313" mass="33401">MLYFIPRSLFDRGMNRLLALALSAAVLPACLAAQALATDPPATPADVVAQAPAGAWRPIPADELLVMTIEGGKRVVIQLAPGFSPRHVANIATLAKAHWWDGASINRVQDNYVVQWGDATEKKPMPPGLSATSPDDYALPLATRRLAVTPLPYADPYASSTGFVGGWPVAMDGTSAWLPHCYGYVGVGRNLSPDAGTGAELYAVIGQAPRQLDRNIAVVGRVIEGMAHLSSLPRGSGELGFYTPTEHQAPILTVRLASELPAAERPRFEAMDTLSPSFANYLRLRANRKDDFYDRPAGGVDLCNAPVPVRAAP</sequence>